<accession>A0A6I4U2U0</accession>
<feature type="domain" description="HTH LytTR-type" evidence="3">
    <location>
        <begin position="183"/>
        <end position="271"/>
    </location>
</feature>
<dbReference type="InterPro" id="IPR007492">
    <property type="entry name" value="LytTR_DNA-bd_dom"/>
</dbReference>
<dbReference type="Gene3D" id="2.40.50.1020">
    <property type="entry name" value="LytTr DNA-binding domain"/>
    <property type="match status" value="1"/>
</dbReference>
<comment type="caution">
    <text evidence="4">The sequence shown here is derived from an EMBL/GenBank/DDBJ whole genome shotgun (WGS) entry which is preliminary data.</text>
</comment>
<keyword evidence="2" id="KW-1133">Transmembrane helix</keyword>
<feature type="transmembrane region" description="Helical" evidence="2">
    <location>
        <begin position="119"/>
        <end position="138"/>
    </location>
</feature>
<gene>
    <name evidence="4" type="ORF">GRI68_01230</name>
</gene>
<feature type="transmembrane region" description="Helical" evidence="2">
    <location>
        <begin position="82"/>
        <end position="104"/>
    </location>
</feature>
<keyword evidence="2" id="KW-0812">Transmembrane</keyword>
<dbReference type="AlphaFoldDB" id="A0A6I4U2U0"/>
<dbReference type="Pfam" id="PF04397">
    <property type="entry name" value="LytTR"/>
    <property type="match status" value="1"/>
</dbReference>
<evidence type="ECO:0000313" key="4">
    <source>
        <dbReference type="EMBL" id="MXP08802.1"/>
    </source>
</evidence>
<keyword evidence="2" id="KW-0472">Membrane</keyword>
<feature type="region of interest" description="Disordered" evidence="1">
    <location>
        <begin position="148"/>
        <end position="168"/>
    </location>
</feature>
<protein>
    <submittedName>
        <fullName evidence="4">LytTR family transcriptional regulator</fullName>
    </submittedName>
</protein>
<evidence type="ECO:0000256" key="1">
    <source>
        <dbReference type="SAM" id="MobiDB-lite"/>
    </source>
</evidence>
<dbReference type="OrthoDB" id="7028951at2"/>
<dbReference type="PROSITE" id="PS50930">
    <property type="entry name" value="HTH_LYTTR"/>
    <property type="match status" value="1"/>
</dbReference>
<evidence type="ECO:0000256" key="2">
    <source>
        <dbReference type="SAM" id="Phobius"/>
    </source>
</evidence>
<evidence type="ECO:0000259" key="3">
    <source>
        <dbReference type="PROSITE" id="PS50930"/>
    </source>
</evidence>
<dbReference type="Proteomes" id="UP000429229">
    <property type="component" value="Unassembled WGS sequence"/>
</dbReference>
<reference evidence="4 5" key="1">
    <citation type="submission" date="2019-12" db="EMBL/GenBank/DDBJ databases">
        <title>Genomic-based taxomic classification of the family Erythrobacteraceae.</title>
        <authorList>
            <person name="Xu L."/>
        </authorList>
    </citation>
    <scope>NUCLEOTIDE SEQUENCE [LARGE SCALE GENOMIC DNA]</scope>
    <source>
        <strain evidence="4 5">LMG 29519</strain>
    </source>
</reference>
<proteinExistence type="predicted"/>
<name>A0A6I4U2U0_9SPHN</name>
<dbReference type="SMART" id="SM00850">
    <property type="entry name" value="LytTR"/>
    <property type="match status" value="1"/>
</dbReference>
<feature type="transmembrane region" description="Helical" evidence="2">
    <location>
        <begin position="12"/>
        <end position="37"/>
    </location>
</feature>
<dbReference type="GO" id="GO:0003677">
    <property type="term" value="F:DNA binding"/>
    <property type="evidence" value="ECO:0007669"/>
    <property type="project" value="InterPro"/>
</dbReference>
<organism evidence="4 5">
    <name type="scientific">Alteriqipengyuania halimionae</name>
    <dbReference type="NCBI Taxonomy" id="1926630"/>
    <lineage>
        <taxon>Bacteria</taxon>
        <taxon>Pseudomonadati</taxon>
        <taxon>Pseudomonadota</taxon>
        <taxon>Alphaproteobacteria</taxon>
        <taxon>Sphingomonadales</taxon>
        <taxon>Erythrobacteraceae</taxon>
        <taxon>Alteriqipengyuania</taxon>
    </lineage>
</organism>
<evidence type="ECO:0000313" key="5">
    <source>
        <dbReference type="Proteomes" id="UP000429229"/>
    </source>
</evidence>
<feature type="transmembrane region" description="Helical" evidence="2">
    <location>
        <begin position="43"/>
        <end position="61"/>
    </location>
</feature>
<dbReference type="EMBL" id="WTYR01000001">
    <property type="protein sequence ID" value="MXP08802.1"/>
    <property type="molecule type" value="Genomic_DNA"/>
</dbReference>
<sequence length="271" mass="29033">MGQGETRPGGRLVRTLIVDLSVMTVIGIVLALIGPFGSANAPLAVRLVSWIGFAWLGFAIYRPMQPAVAWLSNDLQLPEIGAWIGVTLVATIPLTVAIWCIGFLPDAPQAPTITQAFEAYFNVLVIGASVTIVFNLIARAKAAPAPSDGHAGAPGNLPSEPLATSPEPSPRFLDRLPASLGTELLALEMEDHYVRAHTPLGSELVLMRMRDAVAELDGIDGAQVHRSWWVARGAVEDVKRDGRNLRLVLDTGLEAPVSRANVKPLRDAGWF</sequence>
<keyword evidence="5" id="KW-1185">Reference proteome</keyword>